<sequence length="49" mass="5919">MIRISCRTSCRRIFAAWRHVFRNGWKALAKPGIQWHQPVARHGEYERKI</sequence>
<name>A0A9D9N9G3_9BACT</name>
<evidence type="ECO:0000313" key="1">
    <source>
        <dbReference type="EMBL" id="MBO8465423.1"/>
    </source>
</evidence>
<reference evidence="1" key="1">
    <citation type="submission" date="2020-10" db="EMBL/GenBank/DDBJ databases">
        <authorList>
            <person name="Gilroy R."/>
        </authorList>
    </citation>
    <scope>NUCLEOTIDE SEQUENCE</scope>
    <source>
        <strain evidence="1">10037</strain>
    </source>
</reference>
<comment type="caution">
    <text evidence="1">The sequence shown here is derived from an EMBL/GenBank/DDBJ whole genome shotgun (WGS) entry which is preliminary data.</text>
</comment>
<reference evidence="1" key="2">
    <citation type="journal article" date="2021" name="PeerJ">
        <title>Extensive microbial diversity within the chicken gut microbiome revealed by metagenomics and culture.</title>
        <authorList>
            <person name="Gilroy R."/>
            <person name="Ravi A."/>
            <person name="Getino M."/>
            <person name="Pursley I."/>
            <person name="Horton D.L."/>
            <person name="Alikhan N.F."/>
            <person name="Baker D."/>
            <person name="Gharbi K."/>
            <person name="Hall N."/>
            <person name="Watson M."/>
            <person name="Adriaenssens E.M."/>
            <person name="Foster-Nyarko E."/>
            <person name="Jarju S."/>
            <person name="Secka A."/>
            <person name="Antonio M."/>
            <person name="Oren A."/>
            <person name="Chaudhuri R.R."/>
            <person name="La Ragione R."/>
            <person name="Hildebrand F."/>
            <person name="Pallen M.J."/>
        </authorList>
    </citation>
    <scope>NUCLEOTIDE SEQUENCE</scope>
    <source>
        <strain evidence="1">10037</strain>
    </source>
</reference>
<evidence type="ECO:0000313" key="2">
    <source>
        <dbReference type="Proteomes" id="UP000823597"/>
    </source>
</evidence>
<protein>
    <submittedName>
        <fullName evidence="1">Uncharacterized protein</fullName>
    </submittedName>
</protein>
<accession>A0A9D9N9G3</accession>
<organism evidence="1 2">
    <name type="scientific">Candidatus Merdivivens pullistercoris</name>
    <dbReference type="NCBI Taxonomy" id="2840873"/>
    <lineage>
        <taxon>Bacteria</taxon>
        <taxon>Pseudomonadati</taxon>
        <taxon>Bacteroidota</taxon>
        <taxon>Bacteroidia</taxon>
        <taxon>Bacteroidales</taxon>
        <taxon>Muribaculaceae</taxon>
        <taxon>Muribaculaceae incertae sedis</taxon>
        <taxon>Candidatus Merdivivens</taxon>
    </lineage>
</organism>
<gene>
    <name evidence="1" type="ORF">IAB93_05440</name>
</gene>
<proteinExistence type="predicted"/>
<dbReference type="Proteomes" id="UP000823597">
    <property type="component" value="Unassembled WGS sequence"/>
</dbReference>
<dbReference type="AlphaFoldDB" id="A0A9D9N9G3"/>
<dbReference type="EMBL" id="JADIME010000056">
    <property type="protein sequence ID" value="MBO8465423.1"/>
    <property type="molecule type" value="Genomic_DNA"/>
</dbReference>